<comment type="subcellular location">
    <subcellularLocation>
        <location evidence="1">Cell inner membrane</location>
        <topology evidence="1">Multi-pass membrane protein</topology>
    </subcellularLocation>
</comment>
<evidence type="ECO:0000256" key="18">
    <source>
        <dbReference type="SAM" id="SignalP"/>
    </source>
</evidence>
<dbReference type="InterPro" id="IPR050277">
    <property type="entry name" value="Sodium:Solute_Symporter"/>
</dbReference>
<dbReference type="EMBL" id="CP032518">
    <property type="protein sequence ID" value="QEZ43509.1"/>
    <property type="molecule type" value="Genomic_DNA"/>
</dbReference>
<dbReference type="AlphaFoldDB" id="A0A5P3VF19"/>
<evidence type="ECO:0000256" key="5">
    <source>
        <dbReference type="ARBA" id="ARBA00022475"/>
    </source>
</evidence>
<organism evidence="19 20">
    <name type="scientific">Cupriavidus oxalaticus</name>
    <dbReference type="NCBI Taxonomy" id="96344"/>
    <lineage>
        <taxon>Bacteria</taxon>
        <taxon>Pseudomonadati</taxon>
        <taxon>Pseudomonadota</taxon>
        <taxon>Betaproteobacteria</taxon>
        <taxon>Burkholderiales</taxon>
        <taxon>Burkholderiaceae</taxon>
        <taxon>Cupriavidus</taxon>
    </lineage>
</organism>
<keyword evidence="18" id="KW-0732">Signal</keyword>
<dbReference type="GO" id="GO:0005886">
    <property type="term" value="C:plasma membrane"/>
    <property type="evidence" value="ECO:0007669"/>
    <property type="project" value="UniProtKB-SubCell"/>
</dbReference>
<dbReference type="FunFam" id="1.20.1730.10:FF:000001">
    <property type="entry name" value="Cation/acetate symporter ActP"/>
    <property type="match status" value="1"/>
</dbReference>
<feature type="transmembrane region" description="Helical" evidence="17">
    <location>
        <begin position="409"/>
        <end position="428"/>
    </location>
</feature>
<keyword evidence="10" id="KW-0915">Sodium</keyword>
<evidence type="ECO:0000256" key="9">
    <source>
        <dbReference type="ARBA" id="ARBA00022989"/>
    </source>
</evidence>
<keyword evidence="8" id="KW-0769">Symport</keyword>
<evidence type="ECO:0000256" key="8">
    <source>
        <dbReference type="ARBA" id="ARBA00022847"/>
    </source>
</evidence>
<keyword evidence="12 17" id="KW-0472">Membrane</keyword>
<feature type="transmembrane region" description="Helical" evidence="17">
    <location>
        <begin position="188"/>
        <end position="210"/>
    </location>
</feature>
<evidence type="ECO:0000256" key="17">
    <source>
        <dbReference type="SAM" id="Phobius"/>
    </source>
</evidence>
<feature type="transmembrane region" description="Helical" evidence="17">
    <location>
        <begin position="302"/>
        <end position="329"/>
    </location>
</feature>
<dbReference type="InterPro" id="IPR038377">
    <property type="entry name" value="Na/Glc_symporter_sf"/>
</dbReference>
<keyword evidence="6" id="KW-0997">Cell inner membrane</keyword>
<dbReference type="PROSITE" id="PS50283">
    <property type="entry name" value="NA_SOLUT_SYMP_3"/>
    <property type="match status" value="1"/>
</dbReference>
<evidence type="ECO:0000256" key="16">
    <source>
        <dbReference type="RuleBase" id="RU362091"/>
    </source>
</evidence>
<dbReference type="PROSITE" id="PS00456">
    <property type="entry name" value="NA_SOLUT_SYMP_1"/>
    <property type="match status" value="1"/>
</dbReference>
<proteinExistence type="inferred from homology"/>
<feature type="chain" id="PRO_5025042301" description="Cation/acetate symporter ActP" evidence="18">
    <location>
        <begin position="23"/>
        <end position="554"/>
    </location>
</feature>
<dbReference type="PANTHER" id="PTHR48086:SF6">
    <property type="entry name" value="CATION_ACETATE SYMPORTER ACTP"/>
    <property type="match status" value="1"/>
</dbReference>
<feature type="transmembrane region" description="Helical" evidence="17">
    <location>
        <begin position="359"/>
        <end position="388"/>
    </location>
</feature>
<feature type="transmembrane region" description="Helical" evidence="17">
    <location>
        <begin position="150"/>
        <end position="168"/>
    </location>
</feature>
<dbReference type="RefSeq" id="WP_151069669.1">
    <property type="nucleotide sequence ID" value="NZ_CP032518.1"/>
</dbReference>
<evidence type="ECO:0000256" key="10">
    <source>
        <dbReference type="ARBA" id="ARBA00023053"/>
    </source>
</evidence>
<sequence>MKPVHRFLAAALMGLASTAASAAPAIQGDAAQRPLNWSAIVMFLLFVVFTLGITRWAARRTRSASDFYAAGGGLTGFQNGLAIAGDMVSAASFLGISAMMFDKGYDGLIYALGVVAGWPIILFIVAERLRNLGRYTFADVVSYRLAQKPVRITAACGTLTVVIMYLVAQMVGAGKLIELLFGIRYESAVVIVGALMVMYVMFGGMLATTWVQIIKAALLLGGVTFMAVMVLAYFGFSPEAMFAGAANVHDKGAAILSPGGLVSNPIDAISLGVGMMFGTAGLPHILMRFFTVADAKEARKSVLYATGFIGYFYLLILVVGFGAIVMVGADPAYRDAAGKIIGGSNMVAVHLSHAIGGDLFLGFISAVAFATILAVVAGLALSGASAVSHDLYANVFRRGQASEQDEIRVSKIATLVLGVLAMVLGMMFEKQNIAFLSGLVLAIAASVNFPVLFLSMFWKGLTTRGAVAGSLAGLVSAVALLVLGPTVWVGILKHDQAIFPYANPALFSMTLAFAAAWLVSVLDRSAQASAERQRYSAQFVRAMTGIGAAGASQH</sequence>
<dbReference type="Proteomes" id="UP000325743">
    <property type="component" value="Chromosome 1"/>
</dbReference>
<protein>
    <recommendedName>
        <fullName evidence="3">Cation/acetate symporter ActP</fullName>
    </recommendedName>
    <alternativeName>
        <fullName evidence="15">Acetate permease</fullName>
    </alternativeName>
    <alternativeName>
        <fullName evidence="14">Acetate transporter ActP</fullName>
    </alternativeName>
</protein>
<keyword evidence="5" id="KW-1003">Cell membrane</keyword>
<feature type="transmembrane region" description="Helical" evidence="17">
    <location>
        <begin position="79"/>
        <end position="101"/>
    </location>
</feature>
<dbReference type="NCBIfam" id="TIGR00813">
    <property type="entry name" value="sss"/>
    <property type="match status" value="1"/>
</dbReference>
<dbReference type="CDD" id="cd11480">
    <property type="entry name" value="SLC5sbd_u4"/>
    <property type="match status" value="1"/>
</dbReference>
<evidence type="ECO:0000256" key="2">
    <source>
        <dbReference type="ARBA" id="ARBA00006434"/>
    </source>
</evidence>
<feature type="transmembrane region" description="Helical" evidence="17">
    <location>
        <begin position="466"/>
        <end position="489"/>
    </location>
</feature>
<dbReference type="NCBIfam" id="NF006903">
    <property type="entry name" value="PRK09395.1"/>
    <property type="match status" value="1"/>
</dbReference>
<feature type="transmembrane region" description="Helical" evidence="17">
    <location>
        <begin position="38"/>
        <end position="58"/>
    </location>
</feature>
<evidence type="ECO:0000256" key="4">
    <source>
        <dbReference type="ARBA" id="ARBA00022448"/>
    </source>
</evidence>
<dbReference type="Gene3D" id="1.20.1730.10">
    <property type="entry name" value="Sodium/glucose cotransporter"/>
    <property type="match status" value="1"/>
</dbReference>
<keyword evidence="7 17" id="KW-0812">Transmembrane</keyword>
<feature type="transmembrane region" description="Helical" evidence="17">
    <location>
        <begin position="501"/>
        <end position="522"/>
    </location>
</feature>
<keyword evidence="4" id="KW-0813">Transport</keyword>
<feature type="transmembrane region" description="Helical" evidence="17">
    <location>
        <begin position="217"/>
        <end position="236"/>
    </location>
</feature>
<evidence type="ECO:0000256" key="14">
    <source>
        <dbReference type="ARBA" id="ARBA00031561"/>
    </source>
</evidence>
<evidence type="ECO:0000256" key="7">
    <source>
        <dbReference type="ARBA" id="ARBA00022692"/>
    </source>
</evidence>
<dbReference type="GO" id="GO:0015293">
    <property type="term" value="F:symporter activity"/>
    <property type="evidence" value="ECO:0007669"/>
    <property type="project" value="UniProtKB-KW"/>
</dbReference>
<dbReference type="PANTHER" id="PTHR48086">
    <property type="entry name" value="SODIUM/PROLINE SYMPORTER-RELATED"/>
    <property type="match status" value="1"/>
</dbReference>
<keyword evidence="11" id="KW-0406">Ion transport</keyword>
<evidence type="ECO:0000256" key="15">
    <source>
        <dbReference type="ARBA" id="ARBA00032392"/>
    </source>
</evidence>
<name>A0A5P3VF19_9BURK</name>
<evidence type="ECO:0000256" key="11">
    <source>
        <dbReference type="ARBA" id="ARBA00023065"/>
    </source>
</evidence>
<reference evidence="19 20" key="1">
    <citation type="submission" date="2018-09" db="EMBL/GenBank/DDBJ databases">
        <title>Complete genome sequence of Cupriavidus oxalaticus T2, a bacterium capable of phenol tolerance and degradation.</title>
        <authorList>
            <person name="Yan J."/>
        </authorList>
    </citation>
    <scope>NUCLEOTIDE SEQUENCE [LARGE SCALE GENOMIC DNA]</scope>
    <source>
        <strain evidence="19 20">T2</strain>
    </source>
</reference>
<evidence type="ECO:0000256" key="1">
    <source>
        <dbReference type="ARBA" id="ARBA00004429"/>
    </source>
</evidence>
<dbReference type="GO" id="GO:0006847">
    <property type="term" value="P:plasma membrane acetate transport"/>
    <property type="evidence" value="ECO:0007669"/>
    <property type="project" value="TreeGrafter"/>
</dbReference>
<dbReference type="NCBIfam" id="NF009135">
    <property type="entry name" value="PRK12488.1"/>
    <property type="match status" value="1"/>
</dbReference>
<evidence type="ECO:0000256" key="12">
    <source>
        <dbReference type="ARBA" id="ARBA00023136"/>
    </source>
</evidence>
<dbReference type="GO" id="GO:0006814">
    <property type="term" value="P:sodium ion transport"/>
    <property type="evidence" value="ECO:0007669"/>
    <property type="project" value="UniProtKB-KW"/>
</dbReference>
<evidence type="ECO:0000256" key="6">
    <source>
        <dbReference type="ARBA" id="ARBA00022519"/>
    </source>
</evidence>
<comment type="similarity">
    <text evidence="2 16">Belongs to the sodium:solute symporter (SSF) (TC 2.A.21) family.</text>
</comment>
<evidence type="ECO:0000313" key="20">
    <source>
        <dbReference type="Proteomes" id="UP000325743"/>
    </source>
</evidence>
<evidence type="ECO:0000313" key="19">
    <source>
        <dbReference type="EMBL" id="QEZ43509.1"/>
    </source>
</evidence>
<evidence type="ECO:0000256" key="13">
    <source>
        <dbReference type="ARBA" id="ARBA00023201"/>
    </source>
</evidence>
<feature type="transmembrane region" description="Helical" evidence="17">
    <location>
        <begin position="268"/>
        <end position="290"/>
    </location>
</feature>
<keyword evidence="9 17" id="KW-1133">Transmembrane helix</keyword>
<feature type="transmembrane region" description="Helical" evidence="17">
    <location>
        <begin position="107"/>
        <end position="129"/>
    </location>
</feature>
<dbReference type="InterPro" id="IPR018212">
    <property type="entry name" value="Na/solute_symporter_CS"/>
</dbReference>
<feature type="signal peptide" evidence="18">
    <location>
        <begin position="1"/>
        <end position="22"/>
    </location>
</feature>
<accession>A0A5P3VF19</accession>
<gene>
    <name evidence="19" type="ORF">D2917_04180</name>
</gene>
<dbReference type="GO" id="GO:0015123">
    <property type="term" value="F:acetate transmembrane transporter activity"/>
    <property type="evidence" value="ECO:0007669"/>
    <property type="project" value="TreeGrafter"/>
</dbReference>
<dbReference type="InterPro" id="IPR001734">
    <property type="entry name" value="Na/solute_symporter"/>
</dbReference>
<dbReference type="Pfam" id="PF00474">
    <property type="entry name" value="SSF"/>
    <property type="match status" value="1"/>
</dbReference>
<evidence type="ECO:0000256" key="3">
    <source>
        <dbReference type="ARBA" id="ARBA00018047"/>
    </source>
</evidence>
<keyword evidence="13" id="KW-0739">Sodium transport</keyword>
<feature type="transmembrane region" description="Helical" evidence="17">
    <location>
        <begin position="434"/>
        <end position="454"/>
    </location>
</feature>